<dbReference type="EMBL" id="BKCJ010458355">
    <property type="protein sequence ID" value="GFA63030.1"/>
    <property type="molecule type" value="Genomic_DNA"/>
</dbReference>
<feature type="non-terminal residue" evidence="1">
    <location>
        <position position="1"/>
    </location>
</feature>
<name>A0A699K0P4_TANCI</name>
<evidence type="ECO:0000313" key="1">
    <source>
        <dbReference type="EMBL" id="GFA63030.1"/>
    </source>
</evidence>
<reference evidence="1" key="1">
    <citation type="journal article" date="2019" name="Sci. Rep.">
        <title>Draft genome of Tanacetum cinerariifolium, the natural source of mosquito coil.</title>
        <authorList>
            <person name="Yamashiro T."/>
            <person name="Shiraishi A."/>
            <person name="Satake H."/>
            <person name="Nakayama K."/>
        </authorList>
    </citation>
    <scope>NUCLEOTIDE SEQUENCE</scope>
</reference>
<dbReference type="AlphaFoldDB" id="A0A699K0P4"/>
<gene>
    <name evidence="1" type="ORF">Tci_635002</name>
</gene>
<evidence type="ECO:0008006" key="2">
    <source>
        <dbReference type="Google" id="ProtNLM"/>
    </source>
</evidence>
<proteinExistence type="predicted"/>
<accession>A0A699K0P4</accession>
<sequence>MPPRRNHVNNKADHAFTAAVAQAVADLLSTLNACITDEIHQDENNRNNASMPVEAENWIAHIEKIFEVLGCGDQFKASISHTLRKKSVNESVSLEKSNKNAIGL</sequence>
<protein>
    <recommendedName>
        <fullName evidence="2">Zinc finger, CCHC-type, retrotransposon Gag domain protein</fullName>
    </recommendedName>
</protein>
<organism evidence="1">
    <name type="scientific">Tanacetum cinerariifolium</name>
    <name type="common">Dalmatian daisy</name>
    <name type="synonym">Chrysanthemum cinerariifolium</name>
    <dbReference type="NCBI Taxonomy" id="118510"/>
    <lineage>
        <taxon>Eukaryota</taxon>
        <taxon>Viridiplantae</taxon>
        <taxon>Streptophyta</taxon>
        <taxon>Embryophyta</taxon>
        <taxon>Tracheophyta</taxon>
        <taxon>Spermatophyta</taxon>
        <taxon>Magnoliopsida</taxon>
        <taxon>eudicotyledons</taxon>
        <taxon>Gunneridae</taxon>
        <taxon>Pentapetalae</taxon>
        <taxon>asterids</taxon>
        <taxon>campanulids</taxon>
        <taxon>Asterales</taxon>
        <taxon>Asteraceae</taxon>
        <taxon>Asteroideae</taxon>
        <taxon>Anthemideae</taxon>
        <taxon>Anthemidinae</taxon>
        <taxon>Tanacetum</taxon>
    </lineage>
</organism>
<comment type="caution">
    <text evidence="1">The sequence shown here is derived from an EMBL/GenBank/DDBJ whole genome shotgun (WGS) entry which is preliminary data.</text>
</comment>